<dbReference type="Gene3D" id="3.40.630.30">
    <property type="match status" value="2"/>
</dbReference>
<dbReference type="SUPFAM" id="SSF55729">
    <property type="entry name" value="Acyl-CoA N-acyltransferases (Nat)"/>
    <property type="match status" value="2"/>
</dbReference>
<dbReference type="GO" id="GO:0000166">
    <property type="term" value="F:nucleotide binding"/>
    <property type="evidence" value="ECO:0007669"/>
    <property type="project" value="InterPro"/>
</dbReference>
<evidence type="ECO:0000256" key="11">
    <source>
        <dbReference type="ARBA" id="ARBA00032233"/>
    </source>
</evidence>
<keyword evidence="6" id="KW-0133">Cell shape</keyword>
<name>A0A7G9T7H6_9LACO</name>
<evidence type="ECO:0000313" key="13">
    <source>
        <dbReference type="EMBL" id="QNN76051.1"/>
    </source>
</evidence>
<keyword evidence="8 13" id="KW-0012">Acyltransferase</keyword>
<gene>
    <name evidence="13" type="ORF">H9L19_01625</name>
</gene>
<keyword evidence="9" id="KW-0961">Cell wall biogenesis/degradation</keyword>
<evidence type="ECO:0000313" key="14">
    <source>
        <dbReference type="Proteomes" id="UP000515800"/>
    </source>
</evidence>
<dbReference type="GO" id="GO:0008360">
    <property type="term" value="P:regulation of cell shape"/>
    <property type="evidence" value="ECO:0007669"/>
    <property type="project" value="UniProtKB-KW"/>
</dbReference>
<dbReference type="InterPro" id="IPR050644">
    <property type="entry name" value="PG_Glycine_Bridge_Synth"/>
</dbReference>
<accession>A0A7G9T7H6</accession>
<keyword evidence="7" id="KW-0573">Peptidoglycan synthesis</keyword>
<keyword evidence="4" id="KW-0963">Cytoplasm</keyword>
<sequence length="416" mass="48576">MMYQFVELNETEYDNFERQQINGTFVQSARQAELLKSRGYDVWLLGVKDKHQIVAAALVLREKIHMGYVFSIDHGPLLNFDQPILVKFFINGIIKFARQHQGLFIELRPNITYLETDNHGNLLRPSHDAAISMFESLGFSHQPFTLGMSTDGSPEWEYVKDLSDIHDDSALRDSYDKKVNYYLKKNAQFGVTLRYLKRADLIEFKTLTETTAKRLAYHDKDLDFYQKAYDIYGDEVTYVVAELDFAAYLAEERQHVELLSQKITKIEDKMVKYPDNPKFKRQQAEYISQKEAHDKRIATASDQWQAAGQDQVIVAGAMFIEQPQEITYLYSGTYETYMEYYGPYQIQDAMLRHAISKGIKRFNFYGIAGRFDGSDGVLKFKTVFNGHARQLIGKFILPVHPFKYRIYRTLKHMLRR</sequence>
<dbReference type="SUPFAM" id="SSF46589">
    <property type="entry name" value="tRNA-binding arm"/>
    <property type="match status" value="1"/>
</dbReference>
<dbReference type="RefSeq" id="WP_187529879.1">
    <property type="nucleotide sequence ID" value="NZ_CP060724.1"/>
</dbReference>
<evidence type="ECO:0000256" key="6">
    <source>
        <dbReference type="ARBA" id="ARBA00022960"/>
    </source>
</evidence>
<evidence type="ECO:0000256" key="7">
    <source>
        <dbReference type="ARBA" id="ARBA00022984"/>
    </source>
</evidence>
<evidence type="ECO:0000256" key="4">
    <source>
        <dbReference type="ARBA" id="ARBA00022490"/>
    </source>
</evidence>
<dbReference type="InterPro" id="IPR003447">
    <property type="entry name" value="FEMABX"/>
</dbReference>
<dbReference type="AlphaFoldDB" id="A0A7G9T7H6"/>
<dbReference type="GO" id="GO:0016755">
    <property type="term" value="F:aminoacyltransferase activity"/>
    <property type="evidence" value="ECO:0007669"/>
    <property type="project" value="InterPro"/>
</dbReference>
<dbReference type="Pfam" id="PF02388">
    <property type="entry name" value="FemAB"/>
    <property type="match status" value="1"/>
</dbReference>
<dbReference type="Gene3D" id="1.20.58.90">
    <property type="match status" value="1"/>
</dbReference>
<keyword evidence="14" id="KW-1185">Reference proteome</keyword>
<dbReference type="GO" id="GO:0071555">
    <property type="term" value="P:cell wall organization"/>
    <property type="evidence" value="ECO:0007669"/>
    <property type="project" value="UniProtKB-KW"/>
</dbReference>
<evidence type="ECO:0000256" key="8">
    <source>
        <dbReference type="ARBA" id="ARBA00023315"/>
    </source>
</evidence>
<dbReference type="InterPro" id="IPR016181">
    <property type="entry name" value="Acyl_CoA_acyltransferase"/>
</dbReference>
<evidence type="ECO:0000256" key="2">
    <source>
        <dbReference type="ARBA" id="ARBA00012466"/>
    </source>
</evidence>
<comment type="catalytic activity">
    <reaction evidence="12">
        <text>beta-D-GlcNAc-(1-&gt;4)-Mur2Ac(oyl-L-Ala-D-isoglutaminyl-L-Lys-(N(6)-Gly)-D-Ala-D-Ala)-di-trans,octa-cis-undecaprenyl diphosphate + 2 glycyl-tRNA(Gly) = MurNAc-L-Ala-D-isoglutaminyl-L-Lys-(N(6)-tri-Gly)-D-Ala-D-Ala-diphospho-di-trans,octa-cis-undecaprenyl-GlcNAc + 2 tRNA(Gly) + 2 H(+)</text>
        <dbReference type="Rhea" id="RHEA:30439"/>
        <dbReference type="Rhea" id="RHEA-COMP:9664"/>
        <dbReference type="Rhea" id="RHEA-COMP:9683"/>
        <dbReference type="ChEBI" id="CHEBI:15378"/>
        <dbReference type="ChEBI" id="CHEBI:62234"/>
        <dbReference type="ChEBI" id="CHEBI:62235"/>
        <dbReference type="ChEBI" id="CHEBI:78442"/>
        <dbReference type="ChEBI" id="CHEBI:78522"/>
        <dbReference type="EC" id="2.3.2.17"/>
    </reaction>
</comment>
<evidence type="ECO:0000256" key="12">
    <source>
        <dbReference type="ARBA" id="ARBA00047483"/>
    </source>
</evidence>
<evidence type="ECO:0000256" key="10">
    <source>
        <dbReference type="ARBA" id="ARBA00030706"/>
    </source>
</evidence>
<keyword evidence="5 13" id="KW-0808">Transferase</keyword>
<dbReference type="EMBL" id="CP060724">
    <property type="protein sequence ID" value="QNN76051.1"/>
    <property type="molecule type" value="Genomic_DNA"/>
</dbReference>
<comment type="similarity">
    <text evidence="1">Belongs to the FemABX family.</text>
</comment>
<organism evidence="13 14">
    <name type="scientific">Weissella diestrammenae</name>
    <dbReference type="NCBI Taxonomy" id="1162633"/>
    <lineage>
        <taxon>Bacteria</taxon>
        <taxon>Bacillati</taxon>
        <taxon>Bacillota</taxon>
        <taxon>Bacilli</taxon>
        <taxon>Lactobacillales</taxon>
        <taxon>Lactobacillaceae</taxon>
        <taxon>Weissella</taxon>
    </lineage>
</organism>
<evidence type="ECO:0000256" key="9">
    <source>
        <dbReference type="ARBA" id="ARBA00023316"/>
    </source>
</evidence>
<dbReference type="PROSITE" id="PS51191">
    <property type="entry name" value="FEMABX"/>
    <property type="match status" value="1"/>
</dbReference>
<dbReference type="PANTHER" id="PTHR36174:SF2">
    <property type="entry name" value="AMINOACYLTRANSFERASE FEMA"/>
    <property type="match status" value="1"/>
</dbReference>
<evidence type="ECO:0000256" key="5">
    <source>
        <dbReference type="ARBA" id="ARBA00022679"/>
    </source>
</evidence>
<dbReference type="InterPro" id="IPR010978">
    <property type="entry name" value="tRNA-bd_arm"/>
</dbReference>
<dbReference type="PANTHER" id="PTHR36174">
    <property type="entry name" value="LIPID II:GLYCINE GLYCYLTRANSFERASE"/>
    <property type="match status" value="1"/>
</dbReference>
<dbReference type="GO" id="GO:0009252">
    <property type="term" value="P:peptidoglycan biosynthetic process"/>
    <property type="evidence" value="ECO:0007669"/>
    <property type="project" value="UniProtKB-KW"/>
</dbReference>
<protein>
    <recommendedName>
        <fullName evidence="3">Aminoacyltransferase FemA</fullName>
        <ecNumber evidence="2">2.3.2.17</ecNumber>
    </recommendedName>
    <alternativeName>
        <fullName evidence="11">Factor essential for expression of methicillin resistance A</fullName>
    </alternativeName>
    <alternativeName>
        <fullName evidence="10">N-acetylmuramoyl-L-alanyl-D-glutamyl-L-lysyl-(N6-glycyl)-D-alanyl-D-alanine-diphosphoundecaprenyl-N-acetylglucosamine:glycine glycyltransferase</fullName>
    </alternativeName>
</protein>
<evidence type="ECO:0000256" key="1">
    <source>
        <dbReference type="ARBA" id="ARBA00009943"/>
    </source>
</evidence>
<evidence type="ECO:0000256" key="3">
    <source>
        <dbReference type="ARBA" id="ARBA00016236"/>
    </source>
</evidence>
<reference evidence="13 14" key="1">
    <citation type="submission" date="2020-08" db="EMBL/GenBank/DDBJ databases">
        <title>Genome sequence of Weissella diestrammenae KACC 16890T.</title>
        <authorList>
            <person name="Hyun D.-W."/>
            <person name="Bae J.-W."/>
        </authorList>
    </citation>
    <scope>NUCLEOTIDE SEQUENCE [LARGE SCALE GENOMIC DNA]</scope>
    <source>
        <strain evidence="13 14">KACC 16890</strain>
    </source>
</reference>
<proteinExistence type="inferred from homology"/>
<dbReference type="EC" id="2.3.2.17" evidence="2"/>
<dbReference type="KEGG" id="wdi:H9L19_01625"/>
<dbReference type="Proteomes" id="UP000515800">
    <property type="component" value="Chromosome"/>
</dbReference>